<dbReference type="RefSeq" id="WP_072819181.1">
    <property type="nucleotide sequence ID" value="NZ_LT670849.1"/>
</dbReference>
<keyword evidence="1" id="KW-0732">Signal</keyword>
<sequence>MSRLPVPIARILLIFLALATPALAQDAPRSTAAAREAAMDFRVYVDGVRRKGERPDLTRPEVAAMLGRVFDLEALNALPPVKGSDLEWLLDWTEAANTVNKLITRYGSKPGPQPDLEALQRNMTEYEDQYAAAMNFLIRSQAREAVSMRMFWDGLAPAQRTRIRADGFTGARRGMAEFVLAAICSTVESGGKPANARLVTAAVRDTREIWANHFLPQDRTRLVEYIAGHDKQVPDEATRADLAAFTEALQAVD</sequence>
<dbReference type="EMBL" id="LT670849">
    <property type="protein sequence ID" value="SHN76890.1"/>
    <property type="molecule type" value="Genomic_DNA"/>
</dbReference>
<organism evidence="2 3">
    <name type="scientific">Bradyrhizobium erythrophlei</name>
    <dbReference type="NCBI Taxonomy" id="1437360"/>
    <lineage>
        <taxon>Bacteria</taxon>
        <taxon>Pseudomonadati</taxon>
        <taxon>Pseudomonadota</taxon>
        <taxon>Alphaproteobacteria</taxon>
        <taxon>Hyphomicrobiales</taxon>
        <taxon>Nitrobacteraceae</taxon>
        <taxon>Bradyrhizobium</taxon>
    </lineage>
</organism>
<keyword evidence="3" id="KW-1185">Reference proteome</keyword>
<accession>A0A1M7U213</accession>
<gene>
    <name evidence="2" type="ORF">SAMN05444170_3330</name>
</gene>
<proteinExistence type="predicted"/>
<feature type="signal peptide" evidence="1">
    <location>
        <begin position="1"/>
        <end position="24"/>
    </location>
</feature>
<dbReference type="OrthoDB" id="8218320at2"/>
<protein>
    <submittedName>
        <fullName evidence="2">Uncharacterized protein</fullName>
    </submittedName>
</protein>
<reference evidence="3" key="1">
    <citation type="submission" date="2016-11" db="EMBL/GenBank/DDBJ databases">
        <authorList>
            <person name="Varghese N."/>
            <person name="Submissions S."/>
        </authorList>
    </citation>
    <scope>NUCLEOTIDE SEQUENCE [LARGE SCALE GENOMIC DNA]</scope>
    <source>
        <strain evidence="3">GAS401</strain>
    </source>
</reference>
<dbReference type="Proteomes" id="UP000184096">
    <property type="component" value="Chromosome I"/>
</dbReference>
<evidence type="ECO:0000313" key="2">
    <source>
        <dbReference type="EMBL" id="SHN76890.1"/>
    </source>
</evidence>
<evidence type="ECO:0000256" key="1">
    <source>
        <dbReference type="SAM" id="SignalP"/>
    </source>
</evidence>
<dbReference type="AlphaFoldDB" id="A0A1M7U213"/>
<evidence type="ECO:0000313" key="3">
    <source>
        <dbReference type="Proteomes" id="UP000184096"/>
    </source>
</evidence>
<feature type="chain" id="PRO_5013291803" evidence="1">
    <location>
        <begin position="25"/>
        <end position="253"/>
    </location>
</feature>
<name>A0A1M7U213_9BRAD</name>